<evidence type="ECO:0000256" key="3">
    <source>
        <dbReference type="ARBA" id="ARBA00009014"/>
    </source>
</evidence>
<keyword evidence="4 11" id="KW-0662">Pyridine nucleotide biosynthesis</keyword>
<dbReference type="PANTHER" id="PTHR39321:SF3">
    <property type="entry name" value="PHOSPHOPANTETHEINE ADENYLYLTRANSFERASE"/>
    <property type="match status" value="1"/>
</dbReference>
<gene>
    <name evidence="11" type="primary">nadD</name>
    <name evidence="13" type="ORF">RD110_13570</name>
</gene>
<dbReference type="AlphaFoldDB" id="A0A1P8JWJ1"/>
<comment type="similarity">
    <text evidence="3 11">Belongs to the NadD family.</text>
</comment>
<keyword evidence="8 11" id="KW-0067">ATP-binding</keyword>
<organism evidence="13 14">
    <name type="scientific">Rhodoferax koreensis</name>
    <dbReference type="NCBI Taxonomy" id="1842727"/>
    <lineage>
        <taxon>Bacteria</taxon>
        <taxon>Pseudomonadati</taxon>
        <taxon>Pseudomonadota</taxon>
        <taxon>Betaproteobacteria</taxon>
        <taxon>Burkholderiales</taxon>
        <taxon>Comamonadaceae</taxon>
        <taxon>Rhodoferax</taxon>
    </lineage>
</organism>
<dbReference type="PANTHER" id="PTHR39321">
    <property type="entry name" value="NICOTINATE-NUCLEOTIDE ADENYLYLTRANSFERASE-RELATED"/>
    <property type="match status" value="1"/>
</dbReference>
<dbReference type="NCBIfam" id="NF000840">
    <property type="entry name" value="PRK00071.1-3"/>
    <property type="match status" value="1"/>
</dbReference>
<dbReference type="InterPro" id="IPR014729">
    <property type="entry name" value="Rossmann-like_a/b/a_fold"/>
</dbReference>
<evidence type="ECO:0000256" key="7">
    <source>
        <dbReference type="ARBA" id="ARBA00022741"/>
    </source>
</evidence>
<dbReference type="EC" id="2.7.7.18" evidence="11"/>
<evidence type="ECO:0000256" key="11">
    <source>
        <dbReference type="HAMAP-Rule" id="MF_00244"/>
    </source>
</evidence>
<proteinExistence type="inferred from homology"/>
<evidence type="ECO:0000313" key="14">
    <source>
        <dbReference type="Proteomes" id="UP000186609"/>
    </source>
</evidence>
<dbReference type="HAMAP" id="MF_00244">
    <property type="entry name" value="NaMN_adenylyltr"/>
    <property type="match status" value="1"/>
</dbReference>
<dbReference type="GO" id="GO:0005524">
    <property type="term" value="F:ATP binding"/>
    <property type="evidence" value="ECO:0007669"/>
    <property type="project" value="UniProtKB-KW"/>
</dbReference>
<comment type="catalytic activity">
    <reaction evidence="10 11">
        <text>nicotinate beta-D-ribonucleotide + ATP + H(+) = deamido-NAD(+) + diphosphate</text>
        <dbReference type="Rhea" id="RHEA:22860"/>
        <dbReference type="ChEBI" id="CHEBI:15378"/>
        <dbReference type="ChEBI" id="CHEBI:30616"/>
        <dbReference type="ChEBI" id="CHEBI:33019"/>
        <dbReference type="ChEBI" id="CHEBI:57502"/>
        <dbReference type="ChEBI" id="CHEBI:58437"/>
        <dbReference type="EC" id="2.7.7.18"/>
    </reaction>
</comment>
<dbReference type="GO" id="GO:0009435">
    <property type="term" value="P:NAD+ biosynthetic process"/>
    <property type="evidence" value="ECO:0007669"/>
    <property type="project" value="UniProtKB-UniRule"/>
</dbReference>
<evidence type="ECO:0000256" key="6">
    <source>
        <dbReference type="ARBA" id="ARBA00022695"/>
    </source>
</evidence>
<dbReference type="Gene3D" id="3.40.50.620">
    <property type="entry name" value="HUPs"/>
    <property type="match status" value="1"/>
</dbReference>
<keyword evidence="9 11" id="KW-0520">NAD</keyword>
<keyword evidence="14" id="KW-1185">Reference proteome</keyword>
<name>A0A1P8JWJ1_9BURK</name>
<dbReference type="GO" id="GO:0004515">
    <property type="term" value="F:nicotinate-nucleotide adenylyltransferase activity"/>
    <property type="evidence" value="ECO:0007669"/>
    <property type="project" value="UniProtKB-UniRule"/>
</dbReference>
<dbReference type="Pfam" id="PF01467">
    <property type="entry name" value="CTP_transf_like"/>
    <property type="match status" value="1"/>
</dbReference>
<evidence type="ECO:0000256" key="8">
    <source>
        <dbReference type="ARBA" id="ARBA00022840"/>
    </source>
</evidence>
<sequence>MSSSRRIGVFGGAFDPPHNMHVALVEAALAQLRLDELRVFPTGYAWHKSRTLSPPEHRLAMAQLAFGSLPGVVVDAREIQRPGPTYTIDTLRELQAEQPGAELFLVMGADQARALPTWHASEALLQTAIISVAARADSANAIGTDGHQDDAARAKFEFSDLPPPWNAGRFEILQLPPMAVSATDIRQRVASSQGIAHLVPDGVARYIDQHHLYRTAR</sequence>
<accession>A0A1P8JWJ1</accession>
<dbReference type="NCBIfam" id="TIGR00482">
    <property type="entry name" value="nicotinate (nicotinamide) nucleotide adenylyltransferase"/>
    <property type="match status" value="1"/>
</dbReference>
<evidence type="ECO:0000313" key="13">
    <source>
        <dbReference type="EMBL" id="APW38098.1"/>
    </source>
</evidence>
<evidence type="ECO:0000256" key="5">
    <source>
        <dbReference type="ARBA" id="ARBA00022679"/>
    </source>
</evidence>
<dbReference type="CDD" id="cd02165">
    <property type="entry name" value="NMNAT"/>
    <property type="match status" value="1"/>
</dbReference>
<dbReference type="SUPFAM" id="SSF52374">
    <property type="entry name" value="Nucleotidylyl transferase"/>
    <property type="match status" value="1"/>
</dbReference>
<evidence type="ECO:0000256" key="1">
    <source>
        <dbReference type="ARBA" id="ARBA00002324"/>
    </source>
</evidence>
<keyword evidence="7 11" id="KW-0547">Nucleotide-binding</keyword>
<dbReference type="KEGG" id="rhy:RD110_13570"/>
<keyword evidence="5 11" id="KW-0808">Transferase</keyword>
<evidence type="ECO:0000256" key="10">
    <source>
        <dbReference type="ARBA" id="ARBA00048721"/>
    </source>
</evidence>
<dbReference type="InterPro" id="IPR005248">
    <property type="entry name" value="NadD/NMNAT"/>
</dbReference>
<evidence type="ECO:0000256" key="9">
    <source>
        <dbReference type="ARBA" id="ARBA00023027"/>
    </source>
</evidence>
<dbReference type="STRING" id="1842727.RD110_13570"/>
<dbReference type="UniPathway" id="UPA00253">
    <property type="reaction ID" value="UER00332"/>
</dbReference>
<evidence type="ECO:0000256" key="2">
    <source>
        <dbReference type="ARBA" id="ARBA00005019"/>
    </source>
</evidence>
<dbReference type="Proteomes" id="UP000186609">
    <property type="component" value="Chromosome"/>
</dbReference>
<reference evidence="13 14" key="1">
    <citation type="submission" date="2017-01" db="EMBL/GenBank/DDBJ databases">
        <authorList>
            <person name="Mah S.A."/>
            <person name="Swanson W.J."/>
            <person name="Moy G.W."/>
            <person name="Vacquier V.D."/>
        </authorList>
    </citation>
    <scope>NUCLEOTIDE SEQUENCE [LARGE SCALE GENOMIC DNA]</scope>
    <source>
        <strain evidence="13 14">DCY110</strain>
    </source>
</reference>
<comment type="function">
    <text evidence="1 11">Catalyzes the reversible adenylation of nicotinate mononucleotide (NaMN) to nicotinic acid adenine dinucleotide (NaAD).</text>
</comment>
<dbReference type="EMBL" id="CP019236">
    <property type="protein sequence ID" value="APW38098.1"/>
    <property type="molecule type" value="Genomic_DNA"/>
</dbReference>
<comment type="pathway">
    <text evidence="2 11">Cofactor biosynthesis; NAD(+) biosynthesis; deamido-NAD(+) from nicotinate D-ribonucleotide: step 1/1.</text>
</comment>
<protein>
    <recommendedName>
        <fullName evidence="11">Probable nicotinate-nucleotide adenylyltransferase</fullName>
        <ecNumber evidence="11">2.7.7.18</ecNumber>
    </recommendedName>
    <alternativeName>
        <fullName evidence="11">Deamido-NAD(+) diphosphorylase</fullName>
    </alternativeName>
    <alternativeName>
        <fullName evidence="11">Deamido-NAD(+) pyrophosphorylase</fullName>
    </alternativeName>
    <alternativeName>
        <fullName evidence="11">Nicotinate mononucleotide adenylyltransferase</fullName>
        <shortName evidence="11">NaMN adenylyltransferase</shortName>
    </alternativeName>
</protein>
<dbReference type="InterPro" id="IPR004821">
    <property type="entry name" value="Cyt_trans-like"/>
</dbReference>
<evidence type="ECO:0000256" key="4">
    <source>
        <dbReference type="ARBA" id="ARBA00022642"/>
    </source>
</evidence>
<evidence type="ECO:0000259" key="12">
    <source>
        <dbReference type="Pfam" id="PF01467"/>
    </source>
</evidence>
<keyword evidence="6 11" id="KW-0548">Nucleotidyltransferase</keyword>
<feature type="domain" description="Cytidyltransferase-like" evidence="12">
    <location>
        <begin position="9"/>
        <end position="188"/>
    </location>
</feature>